<evidence type="ECO:0000256" key="1">
    <source>
        <dbReference type="SAM" id="MobiDB-lite"/>
    </source>
</evidence>
<feature type="compositionally biased region" description="Low complexity" evidence="1">
    <location>
        <begin position="32"/>
        <end position="42"/>
    </location>
</feature>
<feature type="chain" id="PRO_5038756145" description="Secreted protein" evidence="2">
    <location>
        <begin position="27"/>
        <end position="107"/>
    </location>
</feature>
<protein>
    <recommendedName>
        <fullName evidence="5">Secreted protein</fullName>
    </recommendedName>
</protein>
<sequence length="107" mass="10861">MKLKKSLLAATTATAVAFGSIGVANAQDEEGSSTSSLASLSSENPGGGDNDILSSLEDEDGILGSFTDADGDAFDTIANITTVISLIVAGFNLANLIELPELPELPF</sequence>
<proteinExistence type="predicted"/>
<keyword evidence="2" id="KW-0732">Signal</keyword>
<evidence type="ECO:0000313" key="4">
    <source>
        <dbReference type="Proteomes" id="UP000824190"/>
    </source>
</evidence>
<gene>
    <name evidence="3" type="ORF">H9870_04010</name>
</gene>
<dbReference type="AlphaFoldDB" id="A0A9D1RMV4"/>
<feature type="region of interest" description="Disordered" evidence="1">
    <location>
        <begin position="32"/>
        <end position="54"/>
    </location>
</feature>
<feature type="signal peptide" evidence="2">
    <location>
        <begin position="1"/>
        <end position="26"/>
    </location>
</feature>
<evidence type="ECO:0000313" key="3">
    <source>
        <dbReference type="EMBL" id="HIW90814.1"/>
    </source>
</evidence>
<comment type="caution">
    <text evidence="3">The sequence shown here is derived from an EMBL/GenBank/DDBJ whole genome shotgun (WGS) entry which is preliminary data.</text>
</comment>
<evidence type="ECO:0000256" key="2">
    <source>
        <dbReference type="SAM" id="SignalP"/>
    </source>
</evidence>
<evidence type="ECO:0008006" key="5">
    <source>
        <dbReference type="Google" id="ProtNLM"/>
    </source>
</evidence>
<name>A0A9D1RMV4_9CORY</name>
<reference evidence="3" key="1">
    <citation type="journal article" date="2021" name="PeerJ">
        <title>Extensive microbial diversity within the chicken gut microbiome revealed by metagenomics and culture.</title>
        <authorList>
            <person name="Gilroy R."/>
            <person name="Ravi A."/>
            <person name="Getino M."/>
            <person name="Pursley I."/>
            <person name="Horton D.L."/>
            <person name="Alikhan N.F."/>
            <person name="Baker D."/>
            <person name="Gharbi K."/>
            <person name="Hall N."/>
            <person name="Watson M."/>
            <person name="Adriaenssens E.M."/>
            <person name="Foster-Nyarko E."/>
            <person name="Jarju S."/>
            <person name="Secka A."/>
            <person name="Antonio M."/>
            <person name="Oren A."/>
            <person name="Chaudhuri R.R."/>
            <person name="La Ragione R."/>
            <person name="Hildebrand F."/>
            <person name="Pallen M.J."/>
        </authorList>
    </citation>
    <scope>NUCLEOTIDE SEQUENCE</scope>
    <source>
        <strain evidence="3">CHK32-1732</strain>
    </source>
</reference>
<dbReference type="Proteomes" id="UP000824190">
    <property type="component" value="Unassembled WGS sequence"/>
</dbReference>
<organism evidence="3 4">
    <name type="scientific">Candidatus Corynebacterium avicola</name>
    <dbReference type="NCBI Taxonomy" id="2838527"/>
    <lineage>
        <taxon>Bacteria</taxon>
        <taxon>Bacillati</taxon>
        <taxon>Actinomycetota</taxon>
        <taxon>Actinomycetes</taxon>
        <taxon>Mycobacteriales</taxon>
        <taxon>Corynebacteriaceae</taxon>
        <taxon>Corynebacterium</taxon>
    </lineage>
</organism>
<accession>A0A9D1RMV4</accession>
<dbReference type="EMBL" id="DXGC01000039">
    <property type="protein sequence ID" value="HIW90814.1"/>
    <property type="molecule type" value="Genomic_DNA"/>
</dbReference>
<reference evidence="3" key="2">
    <citation type="submission" date="2021-04" db="EMBL/GenBank/DDBJ databases">
        <authorList>
            <person name="Gilroy R."/>
        </authorList>
    </citation>
    <scope>NUCLEOTIDE SEQUENCE</scope>
    <source>
        <strain evidence="3">CHK32-1732</strain>
    </source>
</reference>